<organism evidence="2 3">
    <name type="scientific">Ephemerocybe angulata</name>
    <dbReference type="NCBI Taxonomy" id="980116"/>
    <lineage>
        <taxon>Eukaryota</taxon>
        <taxon>Fungi</taxon>
        <taxon>Dikarya</taxon>
        <taxon>Basidiomycota</taxon>
        <taxon>Agaricomycotina</taxon>
        <taxon>Agaricomycetes</taxon>
        <taxon>Agaricomycetidae</taxon>
        <taxon>Agaricales</taxon>
        <taxon>Agaricineae</taxon>
        <taxon>Psathyrellaceae</taxon>
        <taxon>Ephemerocybe</taxon>
    </lineage>
</organism>
<reference evidence="2 3" key="1">
    <citation type="submission" date="2020-07" db="EMBL/GenBank/DDBJ databases">
        <title>Comparative genomics of pyrophilous fungi reveals a link between fire events and developmental genes.</title>
        <authorList>
            <consortium name="DOE Joint Genome Institute"/>
            <person name="Steindorff A.S."/>
            <person name="Carver A."/>
            <person name="Calhoun S."/>
            <person name="Stillman K."/>
            <person name="Liu H."/>
            <person name="Lipzen A."/>
            <person name="Pangilinan J."/>
            <person name="Labutti K."/>
            <person name="Bruns T.D."/>
            <person name="Grigoriev I.V."/>
        </authorList>
    </citation>
    <scope>NUCLEOTIDE SEQUENCE [LARGE SCALE GENOMIC DNA]</scope>
    <source>
        <strain evidence="2 3">CBS 144469</strain>
    </source>
</reference>
<gene>
    <name evidence="2" type="ORF">DFP72DRAFT_1063440</name>
</gene>
<protein>
    <submittedName>
        <fullName evidence="2">Uncharacterized protein</fullName>
    </submittedName>
</protein>
<feature type="region of interest" description="Disordered" evidence="1">
    <location>
        <begin position="1"/>
        <end position="56"/>
    </location>
</feature>
<comment type="caution">
    <text evidence="2">The sequence shown here is derived from an EMBL/GenBank/DDBJ whole genome shotgun (WGS) entry which is preliminary data.</text>
</comment>
<accession>A0A8H6I8E0</accession>
<evidence type="ECO:0000313" key="3">
    <source>
        <dbReference type="Proteomes" id="UP000521943"/>
    </source>
</evidence>
<evidence type="ECO:0000313" key="2">
    <source>
        <dbReference type="EMBL" id="KAF6759702.1"/>
    </source>
</evidence>
<feature type="compositionally biased region" description="Low complexity" evidence="1">
    <location>
        <begin position="19"/>
        <end position="40"/>
    </location>
</feature>
<evidence type="ECO:0000256" key="1">
    <source>
        <dbReference type="SAM" id="MobiDB-lite"/>
    </source>
</evidence>
<sequence>MEDSDTETDLTLASRFPRSPGSAPYLSSSAPPSSFSTSPSPSSPPPSQQPTTPGGAALQQFHSVYNPHTTKSPVHVHISNLTAQTGASLFTQIYSQPQWDGIGDKSVNWVYNKTEGLTLAEITADNSPFTHPIVEELPSASVLRRRGWEVVSAVCAYGGVDLRRGVLKEWVFRGLLMSPQQQT</sequence>
<proteinExistence type="predicted"/>
<dbReference type="EMBL" id="JACGCI010000014">
    <property type="protein sequence ID" value="KAF6759702.1"/>
    <property type="molecule type" value="Genomic_DNA"/>
</dbReference>
<dbReference type="AlphaFoldDB" id="A0A8H6I8E0"/>
<dbReference type="OrthoDB" id="19039at2759"/>
<name>A0A8H6I8E0_9AGAR</name>
<dbReference type="Proteomes" id="UP000521943">
    <property type="component" value="Unassembled WGS sequence"/>
</dbReference>
<keyword evidence="3" id="KW-1185">Reference proteome</keyword>